<dbReference type="SMART" id="SM00434">
    <property type="entry name" value="TOP4c"/>
    <property type="match status" value="1"/>
</dbReference>
<keyword evidence="4" id="KW-0799">Topoisomerase</keyword>
<dbReference type="PANTHER" id="PTHR43493:SF5">
    <property type="entry name" value="DNA GYRASE SUBUNIT A, CHLOROPLASTIC_MITOCHONDRIAL"/>
    <property type="match status" value="1"/>
</dbReference>
<comment type="similarity">
    <text evidence="2">Belongs to the type II topoisomerase GyrA/ParC subunit family.</text>
</comment>
<evidence type="ECO:0000256" key="4">
    <source>
        <dbReference type="ARBA" id="ARBA00023029"/>
    </source>
</evidence>
<dbReference type="InterPro" id="IPR006691">
    <property type="entry name" value="GyrA/parC_rep"/>
</dbReference>
<sequence length="825" mass="88141">MAGRKTTEPPPEDFEEHILDIDVGDEMRASFLEYAYSVIYSRALPDARDGLKPVQRRILYTMNDMGLRPDRGHVKSARVVGEVMGRLHPHGDGAIYDALVRMAQPWSLRVPFIDGHGNFGSPDDPPAAMRYTECRMAPAATAMTASIDEDTVDFKPNYDSRELEPSVLPAAIPNLVVNGSTGIAVGMATNMAPHNLVEVVQALRHLISHPKASLDDLMRFIPGPDLPTGGKIVGLDGVRDAYETGRGVFRMRATARIESVTARRKGIVVTELPYGVGTEKIVERIKTLVQSKKLLGIADIKDLTDRSHGLRLVIEVKNGFHPEALLEQLYRQTPLEDSFGINNVALVDGQPRTLGLKQLLEVFLAHRFDVVRRRTTYRRAKAAERLHLVDGLLVAILDIDEVIQLIRGSDDTAMARERLIQVFDLTEVQTNYILEMPLRRLTRFSRIELEQEKSELQATIDGLDAILNDPKLLAKVISEELSEIAKTYGTPRRTVLLESAGTTVTAASVPLEVPDDPCFAFLSSSGLLARSSTSELPGVGGSRTNHDVVVSVVRTTARGEIGVLTSQGRLLKLGALDLPTIPASANDPNLQGGLPLSEVLSLAGGERALALTSLATQGPGLALGTRQGVVKRVNPEVLSREEWEVIGLKDGDEVVGAVALATGEETLCFITSDAQLLQFGAAGVRPQGRAGGGMAGIRLTPGEQVTWFGALDPATAVVVTASGSSTALPGTEPGAVKVAPFSEYPAKGRGTGGVRCHRFLKGEDTLVFAWAGLAPARAAAASGAPVDLPEATGRRDGSGTPGSQPIAACAGPVADRIGPDAAVEG</sequence>
<dbReference type="GO" id="GO:0003677">
    <property type="term" value="F:DNA binding"/>
    <property type="evidence" value="ECO:0007669"/>
    <property type="project" value="UniProtKB-KW"/>
</dbReference>
<reference evidence="9" key="1">
    <citation type="submission" date="2015-08" db="EMBL/GenBank/DDBJ databases">
        <authorList>
            <person name="Babu N.S."/>
            <person name="Beckwith C.J."/>
            <person name="Beseler K.G."/>
            <person name="Brison A."/>
            <person name="Carone J.V."/>
            <person name="Caskin T.P."/>
            <person name="Diamond M."/>
            <person name="Durham M.E."/>
            <person name="Foxe J.M."/>
            <person name="Go M."/>
            <person name="Henderson B.A."/>
            <person name="Jones I.B."/>
            <person name="McGettigan J.A."/>
            <person name="Micheletti S.J."/>
            <person name="Nasrallah M.E."/>
            <person name="Ortiz D."/>
            <person name="Piller C.R."/>
            <person name="Privatt S.R."/>
            <person name="Schneider S.L."/>
            <person name="Sharp S."/>
            <person name="Smith T.C."/>
            <person name="Stanton J.D."/>
            <person name="Ullery H.E."/>
            <person name="Wilson R.J."/>
            <person name="Serrano M.G."/>
            <person name="Buck G."/>
            <person name="Lee V."/>
            <person name="Wang Y."/>
            <person name="Carvalho R."/>
            <person name="Voegtly L."/>
            <person name="Shi R."/>
            <person name="Duckworth R."/>
            <person name="Johnson A."/>
            <person name="Loviza R."/>
            <person name="Walstead R."/>
            <person name="Shah Z."/>
            <person name="Kiflezghi M."/>
            <person name="Wade K."/>
            <person name="Ball S.L."/>
            <person name="Bradley K.W."/>
            <person name="Asai D.J."/>
            <person name="Bowman C.A."/>
            <person name="Russell D.A."/>
            <person name="Pope W.H."/>
            <person name="Jacobs-Sera D."/>
            <person name="Hendrix R.W."/>
            <person name="Hatfull G.F."/>
        </authorList>
    </citation>
    <scope>NUCLEOTIDE SEQUENCE</scope>
</reference>
<name>A0A2P2BYE2_9ZZZZ</name>
<dbReference type="AlphaFoldDB" id="A0A2P2BYE2"/>
<dbReference type="FunFam" id="3.30.1360.40:FF:000002">
    <property type="entry name" value="DNA gyrase subunit A"/>
    <property type="match status" value="1"/>
</dbReference>
<evidence type="ECO:0000256" key="1">
    <source>
        <dbReference type="ARBA" id="ARBA00000185"/>
    </source>
</evidence>
<dbReference type="Gene3D" id="1.10.268.10">
    <property type="entry name" value="Topoisomerase, domain 3"/>
    <property type="match status" value="1"/>
</dbReference>
<dbReference type="EMBL" id="CZKA01000014">
    <property type="protein sequence ID" value="CUR54760.1"/>
    <property type="molecule type" value="Genomic_DNA"/>
</dbReference>
<dbReference type="InterPro" id="IPR002205">
    <property type="entry name" value="Topo_IIA_dom_A"/>
</dbReference>
<evidence type="ECO:0000259" key="8">
    <source>
        <dbReference type="PROSITE" id="PS52040"/>
    </source>
</evidence>
<dbReference type="SUPFAM" id="SSF56719">
    <property type="entry name" value="Type II DNA topoisomerase"/>
    <property type="match status" value="1"/>
</dbReference>
<comment type="catalytic activity">
    <reaction evidence="1">
        <text>ATP-dependent breakage, passage and rejoining of double-stranded DNA.</text>
        <dbReference type="EC" id="5.6.2.2"/>
    </reaction>
</comment>
<evidence type="ECO:0000256" key="6">
    <source>
        <dbReference type="ARBA" id="ARBA00023235"/>
    </source>
</evidence>
<dbReference type="GO" id="GO:0005737">
    <property type="term" value="C:cytoplasm"/>
    <property type="evidence" value="ECO:0007669"/>
    <property type="project" value="TreeGrafter"/>
</dbReference>
<dbReference type="Pfam" id="PF00521">
    <property type="entry name" value="DNA_topoisoIV"/>
    <property type="match status" value="1"/>
</dbReference>
<keyword evidence="5" id="KW-0238">DNA-binding</keyword>
<accession>A0A2P2BYE2</accession>
<dbReference type="GO" id="GO:0003918">
    <property type="term" value="F:DNA topoisomerase type II (double strand cut, ATP-hydrolyzing) activity"/>
    <property type="evidence" value="ECO:0007669"/>
    <property type="project" value="UniProtKB-EC"/>
</dbReference>
<dbReference type="InterPro" id="IPR013758">
    <property type="entry name" value="Topo_IIA_A/C_ab"/>
</dbReference>
<evidence type="ECO:0000256" key="7">
    <source>
        <dbReference type="SAM" id="MobiDB-lite"/>
    </source>
</evidence>
<dbReference type="InterPro" id="IPR035516">
    <property type="entry name" value="Gyrase/topoIV_suA_C"/>
</dbReference>
<dbReference type="PROSITE" id="PS52040">
    <property type="entry name" value="TOPO_IIA"/>
    <property type="match status" value="1"/>
</dbReference>
<dbReference type="CDD" id="cd00187">
    <property type="entry name" value="TOP4c"/>
    <property type="match status" value="1"/>
</dbReference>
<dbReference type="InterPro" id="IPR013757">
    <property type="entry name" value="Topo_IIA_A_a_sf"/>
</dbReference>
<organism evidence="9">
    <name type="scientific">metagenome</name>
    <dbReference type="NCBI Taxonomy" id="256318"/>
    <lineage>
        <taxon>unclassified sequences</taxon>
        <taxon>metagenomes</taxon>
    </lineage>
</organism>
<proteinExistence type="inferred from homology"/>
<dbReference type="InterPro" id="IPR050220">
    <property type="entry name" value="Type_II_DNA_Topoisomerases"/>
</dbReference>
<dbReference type="GO" id="GO:0009330">
    <property type="term" value="C:DNA topoisomerase type II (double strand cut, ATP-hydrolyzing) complex"/>
    <property type="evidence" value="ECO:0007669"/>
    <property type="project" value="TreeGrafter"/>
</dbReference>
<dbReference type="InterPro" id="IPR013760">
    <property type="entry name" value="Topo_IIA-like_dom_sf"/>
</dbReference>
<feature type="domain" description="Topo IIA-type catalytic" evidence="8">
    <location>
        <begin position="44"/>
        <end position="509"/>
    </location>
</feature>
<dbReference type="NCBIfam" id="NF004044">
    <property type="entry name" value="PRK05561.1"/>
    <property type="match status" value="1"/>
</dbReference>
<dbReference type="GO" id="GO:0006265">
    <property type="term" value="P:DNA topological change"/>
    <property type="evidence" value="ECO:0007669"/>
    <property type="project" value="InterPro"/>
</dbReference>
<protein>
    <recommendedName>
        <fullName evidence="3">DNA topoisomerase (ATP-hydrolyzing)</fullName>
        <ecNumber evidence="3">5.6.2.2</ecNumber>
    </recommendedName>
</protein>
<dbReference type="Gene3D" id="3.30.1360.40">
    <property type="match status" value="1"/>
</dbReference>
<dbReference type="Gene3D" id="2.120.10.90">
    <property type="entry name" value="DNA gyrase/topoisomerase IV, subunit A, C-terminal"/>
    <property type="match status" value="1"/>
</dbReference>
<evidence type="ECO:0000256" key="2">
    <source>
        <dbReference type="ARBA" id="ARBA00008263"/>
    </source>
</evidence>
<dbReference type="Pfam" id="PF03989">
    <property type="entry name" value="DNA_gyraseA_C"/>
    <property type="match status" value="2"/>
</dbReference>
<dbReference type="EC" id="5.6.2.2" evidence="3"/>
<evidence type="ECO:0000256" key="5">
    <source>
        <dbReference type="ARBA" id="ARBA00023125"/>
    </source>
</evidence>
<dbReference type="Gene3D" id="3.90.199.10">
    <property type="entry name" value="Topoisomerase II, domain 5"/>
    <property type="match status" value="1"/>
</dbReference>
<evidence type="ECO:0000313" key="9">
    <source>
        <dbReference type="EMBL" id="CUR54760.1"/>
    </source>
</evidence>
<dbReference type="FunFam" id="1.10.268.10:FF:000001">
    <property type="entry name" value="DNA gyrase subunit A"/>
    <property type="match status" value="1"/>
</dbReference>
<gene>
    <name evidence="9" type="primary">gyrA</name>
    <name evidence="9" type="ORF">NOCA2210110</name>
</gene>
<evidence type="ECO:0000256" key="3">
    <source>
        <dbReference type="ARBA" id="ARBA00012895"/>
    </source>
</evidence>
<keyword evidence="6 9" id="KW-0413">Isomerase</keyword>
<dbReference type="PANTHER" id="PTHR43493">
    <property type="entry name" value="DNA GYRASE/TOPOISOMERASE SUBUNIT A"/>
    <property type="match status" value="1"/>
</dbReference>
<dbReference type="SUPFAM" id="SSF101904">
    <property type="entry name" value="GyrA/ParC C-terminal domain-like"/>
    <property type="match status" value="1"/>
</dbReference>
<dbReference type="GO" id="GO:0005524">
    <property type="term" value="F:ATP binding"/>
    <property type="evidence" value="ECO:0007669"/>
    <property type="project" value="InterPro"/>
</dbReference>
<feature type="region of interest" description="Disordered" evidence="7">
    <location>
        <begin position="781"/>
        <end position="825"/>
    </location>
</feature>